<evidence type="ECO:0000259" key="7">
    <source>
        <dbReference type="Pfam" id="PF13505"/>
    </source>
</evidence>
<dbReference type="InterPro" id="IPR000758">
    <property type="entry name" value="Enterovir_OMP"/>
</dbReference>
<dbReference type="Pfam" id="PF13505">
    <property type="entry name" value="OMP_b-brl"/>
    <property type="match status" value="1"/>
</dbReference>
<dbReference type="InterPro" id="IPR027385">
    <property type="entry name" value="Beta-barrel_OMP"/>
</dbReference>
<dbReference type="PANTHER" id="PTHR35892:SF2">
    <property type="entry name" value="OUTER MEMBRANE PROTEIN PAGN"/>
    <property type="match status" value="1"/>
</dbReference>
<evidence type="ECO:0000256" key="2">
    <source>
        <dbReference type="ARBA" id="ARBA00022452"/>
    </source>
</evidence>
<dbReference type="SUPFAM" id="SSF56925">
    <property type="entry name" value="OMPA-like"/>
    <property type="match status" value="1"/>
</dbReference>
<feature type="chain" id="PRO_5030088987" evidence="6">
    <location>
        <begin position="23"/>
        <end position="175"/>
    </location>
</feature>
<dbReference type="Gene3D" id="2.40.160.20">
    <property type="match status" value="1"/>
</dbReference>
<accession>A0A3Y4YKG5</accession>
<evidence type="ECO:0000256" key="4">
    <source>
        <dbReference type="ARBA" id="ARBA00022729"/>
    </source>
</evidence>
<sequence>MKKTLLAVVAVSTLLGSSAVMADTDSLYAGYARVKPQDYKALNGFTLGYQHEFVNGWGMMTNFTYAKGDRKETGDETSLKYYSLMTGPSYRINDYVGLYGQLGLAHIKGKASVHYEDDYTEHFSQSKSALAWGAGIIVNPTDNFAITAGYEGSNFSVEDDKVSTNGFNVTVGYRF</sequence>
<comment type="caution">
    <text evidence="8">The sequence shown here is derived from an EMBL/GenBank/DDBJ whole genome shotgun (WGS) entry which is preliminary data.</text>
</comment>
<gene>
    <name evidence="8" type="ORF">Z599_26055</name>
</gene>
<dbReference type="PRINTS" id="PR00316">
    <property type="entry name" value="ENTEROVIROMP"/>
</dbReference>
<keyword evidence="2" id="KW-1134">Transmembrane beta strand</keyword>
<organism evidence="8">
    <name type="scientific">Salmonella enterica I</name>
    <dbReference type="NCBI Taxonomy" id="59201"/>
    <lineage>
        <taxon>Bacteria</taxon>
        <taxon>Pseudomonadati</taxon>
        <taxon>Pseudomonadota</taxon>
        <taxon>Gammaproteobacteria</taxon>
        <taxon>Enterobacterales</taxon>
        <taxon>Enterobacteriaceae</taxon>
        <taxon>Salmonella</taxon>
    </lineage>
</organism>
<comment type="subcellular location">
    <subcellularLocation>
        <location evidence="1">Cell outer membrane</location>
        <topology evidence="1">Multi-pass membrane protein</topology>
    </subcellularLocation>
</comment>
<name>A0A3Y4YKG5_SALET</name>
<dbReference type="AlphaFoldDB" id="A0A3Y4YKG5"/>
<evidence type="ECO:0000256" key="5">
    <source>
        <dbReference type="ARBA" id="ARBA00023136"/>
    </source>
</evidence>
<feature type="domain" description="Outer membrane protein beta-barrel" evidence="7">
    <location>
        <begin position="14"/>
        <end position="175"/>
    </location>
</feature>
<dbReference type="InterPro" id="IPR051723">
    <property type="entry name" value="Bact_OM_Invasion-Related"/>
</dbReference>
<keyword evidence="4 6" id="KW-0732">Signal</keyword>
<evidence type="ECO:0000313" key="8">
    <source>
        <dbReference type="EMBL" id="EBP4061116.1"/>
    </source>
</evidence>
<keyword evidence="3" id="KW-0812">Transmembrane</keyword>
<dbReference type="InterPro" id="IPR011250">
    <property type="entry name" value="OMP/PagP_B-barrel"/>
</dbReference>
<evidence type="ECO:0000256" key="1">
    <source>
        <dbReference type="ARBA" id="ARBA00004571"/>
    </source>
</evidence>
<dbReference type="EMBL" id="AAGLQK010000078">
    <property type="protein sequence ID" value="EBP4061116.1"/>
    <property type="molecule type" value="Genomic_DNA"/>
</dbReference>
<reference evidence="8" key="1">
    <citation type="submission" date="2018-07" db="EMBL/GenBank/DDBJ databases">
        <authorList>
            <consortium name="GenomeTrakr network: Whole genome sequencing for foodborne pathogen traceback"/>
        </authorList>
    </citation>
    <scope>NUCLEOTIDE SEQUENCE</scope>
    <source>
        <strain evidence="8">MDH-2013-00175</strain>
    </source>
</reference>
<keyword evidence="5" id="KW-0472">Membrane</keyword>
<evidence type="ECO:0000256" key="6">
    <source>
        <dbReference type="SAM" id="SignalP"/>
    </source>
</evidence>
<feature type="signal peptide" evidence="6">
    <location>
        <begin position="1"/>
        <end position="22"/>
    </location>
</feature>
<dbReference type="InterPro" id="IPR006315">
    <property type="entry name" value="OM_autotransptr_brl_dom"/>
</dbReference>
<dbReference type="GO" id="GO:0009279">
    <property type="term" value="C:cell outer membrane"/>
    <property type="evidence" value="ECO:0007669"/>
    <property type="project" value="UniProtKB-SubCell"/>
</dbReference>
<dbReference type="NCBIfam" id="TIGR01414">
    <property type="entry name" value="autotrans_barl"/>
    <property type="match status" value="1"/>
</dbReference>
<dbReference type="GO" id="GO:0044384">
    <property type="term" value="C:host outer membrane"/>
    <property type="evidence" value="ECO:0007669"/>
    <property type="project" value="InterPro"/>
</dbReference>
<protein>
    <submittedName>
        <fullName evidence="8">Outer membrane beta-barrel protein</fullName>
    </submittedName>
</protein>
<proteinExistence type="predicted"/>
<dbReference type="PANTHER" id="PTHR35892">
    <property type="entry name" value="OUTER MEMBRANE PROTEIN PAGN-RELATED"/>
    <property type="match status" value="1"/>
</dbReference>
<evidence type="ECO:0000256" key="3">
    <source>
        <dbReference type="ARBA" id="ARBA00022692"/>
    </source>
</evidence>